<evidence type="ECO:0000256" key="2">
    <source>
        <dbReference type="ARBA" id="ARBA00005709"/>
    </source>
</evidence>
<dbReference type="SUPFAM" id="SSF64518">
    <property type="entry name" value="Phase 1 flagellin"/>
    <property type="match status" value="1"/>
</dbReference>
<keyword evidence="7" id="KW-0282">Flagellum</keyword>
<comment type="caution">
    <text evidence="7">The sequence shown here is derived from an EMBL/GenBank/DDBJ whole genome shotgun (WGS) entry which is preliminary data.</text>
</comment>
<feature type="domain" description="Flagellin C-terminal" evidence="6">
    <location>
        <begin position="215"/>
        <end position="297"/>
    </location>
</feature>
<evidence type="ECO:0000256" key="3">
    <source>
        <dbReference type="ARBA" id="ARBA00023143"/>
    </source>
</evidence>
<dbReference type="PANTHER" id="PTHR42792:SF1">
    <property type="entry name" value="FLAGELLAR HOOK-ASSOCIATED PROTEIN 3"/>
    <property type="match status" value="1"/>
</dbReference>
<gene>
    <name evidence="7" type="primary">flgL</name>
    <name evidence="7" type="ORF">KOI35_06165</name>
</gene>
<evidence type="ECO:0000313" key="8">
    <source>
        <dbReference type="Proteomes" id="UP001519654"/>
    </source>
</evidence>
<keyword evidence="8" id="KW-1185">Reference proteome</keyword>
<sequence>MTIPSRVTDSSMRHRMLGDLNRSMARGQKLQEQISSGKQLSKPSDSPTGTVTSLQLRGEVRATQQFGRNADDGLGWLGSIQDKLGDASGQIIRARDLTVQGLSGAMNGGSRDAIAAEIDQIRQQMIGEANTSYLGRPIFGGTTPGKVAFDPTGTYVGNDGQTTRTVGPNAKVRIDTTGAEAYGANGSPTQLFKVLGDISAALRGNDDDALNAGLANLDTAHDLLKSTLSDVGARYNRITQMKQSADDHLLSVTSQLSDIEDVDLPKAIMELQIQQTSYQAALAASAKVIQPSLIDFLR</sequence>
<feature type="compositionally biased region" description="Polar residues" evidence="4">
    <location>
        <begin position="30"/>
        <end position="51"/>
    </location>
</feature>
<organism evidence="7 8">
    <name type="scientific">Paractinoplanes bogorensis</name>
    <dbReference type="NCBI Taxonomy" id="1610840"/>
    <lineage>
        <taxon>Bacteria</taxon>
        <taxon>Bacillati</taxon>
        <taxon>Actinomycetota</taxon>
        <taxon>Actinomycetes</taxon>
        <taxon>Micromonosporales</taxon>
        <taxon>Micromonosporaceae</taxon>
        <taxon>Paractinoplanes</taxon>
    </lineage>
</organism>
<evidence type="ECO:0000259" key="6">
    <source>
        <dbReference type="Pfam" id="PF00700"/>
    </source>
</evidence>
<feature type="region of interest" description="Disordered" evidence="4">
    <location>
        <begin position="22"/>
        <end position="51"/>
    </location>
</feature>
<dbReference type="EMBL" id="JAHKKG010000002">
    <property type="protein sequence ID" value="MBU2663090.1"/>
    <property type="molecule type" value="Genomic_DNA"/>
</dbReference>
<keyword evidence="7" id="KW-0966">Cell projection</keyword>
<dbReference type="InterPro" id="IPR001492">
    <property type="entry name" value="Flagellin"/>
</dbReference>
<keyword evidence="7" id="KW-0969">Cilium</keyword>
<evidence type="ECO:0000256" key="1">
    <source>
        <dbReference type="ARBA" id="ARBA00004365"/>
    </source>
</evidence>
<keyword evidence="3" id="KW-0975">Bacterial flagellum</keyword>
<dbReference type="InterPro" id="IPR001029">
    <property type="entry name" value="Flagellin_N"/>
</dbReference>
<dbReference type="InterPro" id="IPR013384">
    <property type="entry name" value="Flagell_FlgL"/>
</dbReference>
<evidence type="ECO:0000259" key="5">
    <source>
        <dbReference type="Pfam" id="PF00669"/>
    </source>
</evidence>
<comment type="similarity">
    <text evidence="2">Belongs to the bacterial flagellin family.</text>
</comment>
<dbReference type="Pfam" id="PF00700">
    <property type="entry name" value="Flagellin_C"/>
    <property type="match status" value="1"/>
</dbReference>
<feature type="domain" description="Flagellin N-terminal" evidence="5">
    <location>
        <begin position="15"/>
        <end position="142"/>
    </location>
</feature>
<comment type="subcellular location">
    <subcellularLocation>
        <location evidence="1">Bacterial flagellum</location>
    </subcellularLocation>
</comment>
<dbReference type="Proteomes" id="UP001519654">
    <property type="component" value="Unassembled WGS sequence"/>
</dbReference>
<proteinExistence type="inferred from homology"/>
<dbReference type="Pfam" id="PF00669">
    <property type="entry name" value="Flagellin_N"/>
    <property type="match status" value="1"/>
</dbReference>
<dbReference type="Gene3D" id="1.20.1330.10">
    <property type="entry name" value="f41 fragment of flagellin, N-terminal domain"/>
    <property type="match status" value="1"/>
</dbReference>
<accession>A0ABS5YMB1</accession>
<dbReference type="NCBIfam" id="TIGR02550">
    <property type="entry name" value="flagell_flgL"/>
    <property type="match status" value="1"/>
</dbReference>
<dbReference type="PANTHER" id="PTHR42792">
    <property type="entry name" value="FLAGELLIN"/>
    <property type="match status" value="1"/>
</dbReference>
<protein>
    <submittedName>
        <fullName evidence="7">Flagellar hook-associated protein FlgL</fullName>
    </submittedName>
</protein>
<name>A0ABS5YMB1_9ACTN</name>
<evidence type="ECO:0000256" key="4">
    <source>
        <dbReference type="SAM" id="MobiDB-lite"/>
    </source>
</evidence>
<reference evidence="7 8" key="1">
    <citation type="submission" date="2021-06" db="EMBL/GenBank/DDBJ databases">
        <title>Actinoplanes lichenicola sp. nov., and Actinoplanes ovalisporus sp. nov., isolated from lichen in Thailand.</title>
        <authorList>
            <person name="Saeng-In P."/>
            <person name="Kanchanasin P."/>
            <person name="Yuki M."/>
            <person name="Kudo T."/>
            <person name="Ohkuma M."/>
            <person name="Phongsopitanun W."/>
            <person name="Tanasupawat S."/>
        </authorList>
    </citation>
    <scope>NUCLEOTIDE SEQUENCE [LARGE SCALE GENOMIC DNA]</scope>
    <source>
        <strain evidence="7 8">NBRC 110975</strain>
    </source>
</reference>
<evidence type="ECO:0000313" key="7">
    <source>
        <dbReference type="EMBL" id="MBU2663090.1"/>
    </source>
</evidence>
<dbReference type="RefSeq" id="WP_215785063.1">
    <property type="nucleotide sequence ID" value="NZ_JAHKKG010000002.1"/>
</dbReference>
<dbReference type="InterPro" id="IPR046358">
    <property type="entry name" value="Flagellin_C"/>
</dbReference>